<dbReference type="Proteomes" id="UP000011086">
    <property type="component" value="Unassembled WGS sequence"/>
</dbReference>
<accession>A0AA97P1V1</accession>
<proteinExistence type="predicted"/>
<organism evidence="1">
    <name type="scientific">Pyricularia oryzae (strain Y34)</name>
    <name type="common">Rice blast fungus</name>
    <name type="synonym">Magnaporthe oryzae</name>
    <dbReference type="NCBI Taxonomy" id="1143189"/>
    <lineage>
        <taxon>Eukaryota</taxon>
        <taxon>Fungi</taxon>
        <taxon>Dikarya</taxon>
        <taxon>Ascomycota</taxon>
        <taxon>Pezizomycotina</taxon>
        <taxon>Sordariomycetes</taxon>
        <taxon>Sordariomycetidae</taxon>
        <taxon>Magnaporthales</taxon>
        <taxon>Pyriculariaceae</taxon>
        <taxon>Pyricularia</taxon>
    </lineage>
</organism>
<evidence type="ECO:0000313" key="1">
    <source>
        <dbReference type="EMBL" id="ELQ40379.1"/>
    </source>
</evidence>
<dbReference type="EMBL" id="JH792955">
    <property type="protein sequence ID" value="ELQ40379.1"/>
    <property type="molecule type" value="Genomic_DNA"/>
</dbReference>
<dbReference type="AlphaFoldDB" id="A0AA97P1V1"/>
<protein>
    <submittedName>
        <fullName evidence="1">Uncharacterized protein</fullName>
    </submittedName>
</protein>
<gene>
    <name evidence="1" type="ORF">OOU_Y34scaffold00445g1</name>
</gene>
<sequence length="107" mass="12040">MEALFRQADRQFDIKPGFVKSLVSSRNLNPALTKRDMINCAWSQIPGFGAEKFITSGDKVYQSRDRLRKEARSNATLRISQALFLAKPALIGSADISVSKLWSFFRG</sequence>
<name>A0AA97P1V1_PYRO3</name>
<reference evidence="1" key="1">
    <citation type="journal article" date="2012" name="PLoS Genet.">
        <title>Comparative analysis of the genomes of two field isolates of the rice blast fungus Magnaporthe oryzae.</title>
        <authorList>
            <person name="Xue M."/>
            <person name="Yang J."/>
            <person name="Li Z."/>
            <person name="Hu S."/>
            <person name="Yao N."/>
            <person name="Dean R.A."/>
            <person name="Zhao W."/>
            <person name="Shen M."/>
            <person name="Zhang H."/>
            <person name="Li C."/>
            <person name="Liu L."/>
            <person name="Cao L."/>
            <person name="Xu X."/>
            <person name="Xing Y."/>
            <person name="Hsiang T."/>
            <person name="Zhang Z."/>
            <person name="Xu J.R."/>
            <person name="Peng Y.L."/>
        </authorList>
    </citation>
    <scope>NUCLEOTIDE SEQUENCE</scope>
    <source>
        <strain evidence="1">Y34</strain>
    </source>
</reference>